<dbReference type="STRING" id="1197717.BED41_10390"/>
<feature type="transmembrane region" description="Helical" evidence="1">
    <location>
        <begin position="12"/>
        <end position="36"/>
    </location>
</feature>
<name>A0A1B2I665_9BACT</name>
<dbReference type="RefSeq" id="WP_066745726.1">
    <property type="nucleotide sequence ID" value="NZ_CP016757.1"/>
</dbReference>
<feature type="transmembrane region" description="Helical" evidence="1">
    <location>
        <begin position="56"/>
        <end position="77"/>
    </location>
</feature>
<dbReference type="AlphaFoldDB" id="A0A1B2I665"/>
<evidence type="ECO:0000313" key="2">
    <source>
        <dbReference type="EMBL" id="ANZ45437.1"/>
    </source>
</evidence>
<proteinExistence type="predicted"/>
<sequence length="78" mass="8123">MTSKEKETAFKAFMIGTAVSLLSGVFTAPNTGFSVGTGLAVGWELGEVLWMHREGCFIRCAGGIAGAALGTLILWTAL</sequence>
<dbReference type="KEGG" id="cpor:BED41_10390"/>
<keyword evidence="1" id="KW-0472">Membrane</keyword>
<organism evidence="2 3">
    <name type="scientific">Cloacibacillus porcorum</name>
    <dbReference type="NCBI Taxonomy" id="1197717"/>
    <lineage>
        <taxon>Bacteria</taxon>
        <taxon>Thermotogati</taxon>
        <taxon>Synergistota</taxon>
        <taxon>Synergistia</taxon>
        <taxon>Synergistales</taxon>
        <taxon>Synergistaceae</taxon>
        <taxon>Cloacibacillus</taxon>
    </lineage>
</organism>
<keyword evidence="1" id="KW-0812">Transmembrane</keyword>
<protein>
    <submittedName>
        <fullName evidence="2">Uncharacterized protein</fullName>
    </submittedName>
</protein>
<dbReference type="GeneID" id="83058258"/>
<keyword evidence="3" id="KW-1185">Reference proteome</keyword>
<evidence type="ECO:0000313" key="3">
    <source>
        <dbReference type="Proteomes" id="UP000093044"/>
    </source>
</evidence>
<keyword evidence="1" id="KW-1133">Transmembrane helix</keyword>
<evidence type="ECO:0000256" key="1">
    <source>
        <dbReference type="SAM" id="Phobius"/>
    </source>
</evidence>
<dbReference type="Proteomes" id="UP000093044">
    <property type="component" value="Chromosome"/>
</dbReference>
<dbReference type="EMBL" id="CP016757">
    <property type="protein sequence ID" value="ANZ45437.1"/>
    <property type="molecule type" value="Genomic_DNA"/>
</dbReference>
<reference evidence="2" key="1">
    <citation type="submission" date="2016-08" db="EMBL/GenBank/DDBJ databases">
        <title>Complete genome of Cloacibacillus porcorum.</title>
        <authorList>
            <person name="Looft T."/>
            <person name="Bayles D.O."/>
            <person name="Alt D.P."/>
        </authorList>
    </citation>
    <scope>NUCLEOTIDE SEQUENCE [LARGE SCALE GENOMIC DNA]</scope>
    <source>
        <strain evidence="2">CL-84</strain>
    </source>
</reference>
<accession>A0A1B2I665</accession>
<gene>
    <name evidence="2" type="ORF">BED41_10390</name>
</gene>